<dbReference type="EMBL" id="JAAWWL010000001">
    <property type="protein sequence ID" value="NKI30632.1"/>
    <property type="molecule type" value="Genomic_DNA"/>
</dbReference>
<dbReference type="InterPro" id="IPR051459">
    <property type="entry name" value="Cytochrome_c-type_DH"/>
</dbReference>
<dbReference type="PROSITE" id="PS51257">
    <property type="entry name" value="PROKAR_LIPOPROTEIN"/>
    <property type="match status" value="1"/>
</dbReference>
<protein>
    <submittedName>
        <fullName evidence="6">Cytochrome c</fullName>
    </submittedName>
</protein>
<proteinExistence type="predicted"/>
<dbReference type="PROSITE" id="PS51007">
    <property type="entry name" value="CYTC"/>
    <property type="match status" value="1"/>
</dbReference>
<dbReference type="PANTHER" id="PTHR35008:SF4">
    <property type="entry name" value="BLL4482 PROTEIN"/>
    <property type="match status" value="1"/>
</dbReference>
<name>A0ABX1GL62_9FLAO</name>
<keyword evidence="1 4" id="KW-0349">Heme</keyword>
<dbReference type="RefSeq" id="WP_168550870.1">
    <property type="nucleotide sequence ID" value="NZ_JAAWWL010000001.1"/>
</dbReference>
<accession>A0ABX1GL62</accession>
<evidence type="ECO:0000313" key="6">
    <source>
        <dbReference type="EMBL" id="NKI30632.1"/>
    </source>
</evidence>
<comment type="caution">
    <text evidence="6">The sequence shown here is derived from an EMBL/GenBank/DDBJ whole genome shotgun (WGS) entry which is preliminary data.</text>
</comment>
<dbReference type="InterPro" id="IPR036909">
    <property type="entry name" value="Cyt_c-like_dom_sf"/>
</dbReference>
<keyword evidence="7" id="KW-1185">Reference proteome</keyword>
<organism evidence="6 7">
    <name type="scientific">Croceivirga thetidis</name>
    <dbReference type="NCBI Taxonomy" id="2721623"/>
    <lineage>
        <taxon>Bacteria</taxon>
        <taxon>Pseudomonadati</taxon>
        <taxon>Bacteroidota</taxon>
        <taxon>Flavobacteriia</taxon>
        <taxon>Flavobacteriales</taxon>
        <taxon>Flavobacteriaceae</taxon>
        <taxon>Croceivirga</taxon>
    </lineage>
</organism>
<evidence type="ECO:0000256" key="1">
    <source>
        <dbReference type="ARBA" id="ARBA00022617"/>
    </source>
</evidence>
<dbReference type="SUPFAM" id="SSF46626">
    <property type="entry name" value="Cytochrome c"/>
    <property type="match status" value="1"/>
</dbReference>
<evidence type="ECO:0000256" key="4">
    <source>
        <dbReference type="PROSITE-ProRule" id="PRU00433"/>
    </source>
</evidence>
<dbReference type="InterPro" id="IPR009056">
    <property type="entry name" value="Cyt_c-like_dom"/>
</dbReference>
<reference evidence="6 7" key="1">
    <citation type="submission" date="2020-04" db="EMBL/GenBank/DDBJ databases">
        <authorList>
            <person name="Yoon J."/>
        </authorList>
    </citation>
    <scope>NUCLEOTIDE SEQUENCE [LARGE SCALE GENOMIC DNA]</scope>
    <source>
        <strain evidence="6 7">DJ-13</strain>
    </source>
</reference>
<evidence type="ECO:0000259" key="5">
    <source>
        <dbReference type="PROSITE" id="PS51007"/>
    </source>
</evidence>
<keyword evidence="3 4" id="KW-0408">Iron</keyword>
<evidence type="ECO:0000313" key="7">
    <source>
        <dbReference type="Proteomes" id="UP000718451"/>
    </source>
</evidence>
<dbReference type="Proteomes" id="UP000718451">
    <property type="component" value="Unassembled WGS sequence"/>
</dbReference>
<gene>
    <name evidence="6" type="ORF">HCU67_01650</name>
</gene>
<keyword evidence="2 4" id="KW-0479">Metal-binding</keyword>
<evidence type="ECO:0000256" key="3">
    <source>
        <dbReference type="ARBA" id="ARBA00023004"/>
    </source>
</evidence>
<sequence length="190" mass="21103">MKTTLITIFGLLFLISCNEMPKEKDVPVLAKVEEIEKEEHGEYLVNILGCADCHTPKKMTALGPVPDMDKHLMGYNSSRPLPPVPDNVPLGPWVLFGAELTVAVGPWGTSFAGNLTPHETGLGNWNLEQFKRAMKQGKYKGLENSRPIMPPMPVEAYKNLTDEDVEAIFLYLKTIKPLENIVPAYKPPTS</sequence>
<feature type="domain" description="Cytochrome c" evidence="5">
    <location>
        <begin position="36"/>
        <end position="176"/>
    </location>
</feature>
<dbReference type="PANTHER" id="PTHR35008">
    <property type="entry name" value="BLL4482 PROTEIN-RELATED"/>
    <property type="match status" value="1"/>
</dbReference>
<dbReference type="Gene3D" id="1.10.760.10">
    <property type="entry name" value="Cytochrome c-like domain"/>
    <property type="match status" value="1"/>
</dbReference>
<evidence type="ECO:0000256" key="2">
    <source>
        <dbReference type="ARBA" id="ARBA00022723"/>
    </source>
</evidence>